<sequence>KALQLEPHDTKNIDNTQDLWKIFEKNVVASGQALEYNLNDRLSDK</sequence>
<accession>A0ABN7VNZ6</accession>
<reference evidence="1 2" key="1">
    <citation type="submission" date="2021-06" db="EMBL/GenBank/DDBJ databases">
        <authorList>
            <person name="Kallberg Y."/>
            <person name="Tangrot J."/>
            <person name="Rosling A."/>
        </authorList>
    </citation>
    <scope>NUCLEOTIDE SEQUENCE [LARGE SCALE GENOMIC DNA]</scope>
    <source>
        <strain evidence="1 2">120-4 pot B 10/14</strain>
    </source>
</reference>
<organism evidence="1 2">
    <name type="scientific">Gigaspora margarita</name>
    <dbReference type="NCBI Taxonomy" id="4874"/>
    <lineage>
        <taxon>Eukaryota</taxon>
        <taxon>Fungi</taxon>
        <taxon>Fungi incertae sedis</taxon>
        <taxon>Mucoromycota</taxon>
        <taxon>Glomeromycotina</taxon>
        <taxon>Glomeromycetes</taxon>
        <taxon>Diversisporales</taxon>
        <taxon>Gigasporaceae</taxon>
        <taxon>Gigaspora</taxon>
    </lineage>
</organism>
<protein>
    <submittedName>
        <fullName evidence="1">42608_t:CDS:1</fullName>
    </submittedName>
</protein>
<dbReference type="EMBL" id="CAJVQB010018451">
    <property type="protein sequence ID" value="CAG8787683.1"/>
    <property type="molecule type" value="Genomic_DNA"/>
</dbReference>
<name>A0ABN7VNZ6_GIGMA</name>
<gene>
    <name evidence="1" type="ORF">GMARGA_LOCUS20717</name>
</gene>
<evidence type="ECO:0000313" key="1">
    <source>
        <dbReference type="EMBL" id="CAG8787683.1"/>
    </source>
</evidence>
<keyword evidence="2" id="KW-1185">Reference proteome</keyword>
<proteinExistence type="predicted"/>
<evidence type="ECO:0000313" key="2">
    <source>
        <dbReference type="Proteomes" id="UP000789901"/>
    </source>
</evidence>
<feature type="non-terminal residue" evidence="1">
    <location>
        <position position="1"/>
    </location>
</feature>
<comment type="caution">
    <text evidence="1">The sequence shown here is derived from an EMBL/GenBank/DDBJ whole genome shotgun (WGS) entry which is preliminary data.</text>
</comment>
<dbReference type="Proteomes" id="UP000789901">
    <property type="component" value="Unassembled WGS sequence"/>
</dbReference>